<proteinExistence type="predicted"/>
<dbReference type="Pfam" id="PF07985">
    <property type="entry name" value="SRR1"/>
    <property type="match status" value="1"/>
</dbReference>
<dbReference type="PANTHER" id="PTHR42080">
    <property type="entry name" value="SRR1 DOMAIN-CONTAINING PROTEIN"/>
    <property type="match status" value="1"/>
</dbReference>
<accession>A0A6A6ZY51</accession>
<protein>
    <recommendedName>
        <fullName evidence="1">SRR1-like domain-containing protein</fullName>
    </recommendedName>
</protein>
<reference evidence="2" key="1">
    <citation type="journal article" date="2020" name="Stud. Mycol.">
        <title>101 Dothideomycetes genomes: a test case for predicting lifestyles and emergence of pathogens.</title>
        <authorList>
            <person name="Haridas S."/>
            <person name="Albert R."/>
            <person name="Binder M."/>
            <person name="Bloem J."/>
            <person name="Labutti K."/>
            <person name="Salamov A."/>
            <person name="Andreopoulos B."/>
            <person name="Baker S."/>
            <person name="Barry K."/>
            <person name="Bills G."/>
            <person name="Bluhm B."/>
            <person name="Cannon C."/>
            <person name="Castanera R."/>
            <person name="Culley D."/>
            <person name="Daum C."/>
            <person name="Ezra D."/>
            <person name="Gonzalez J."/>
            <person name="Henrissat B."/>
            <person name="Kuo A."/>
            <person name="Liang C."/>
            <person name="Lipzen A."/>
            <person name="Lutzoni F."/>
            <person name="Magnuson J."/>
            <person name="Mondo S."/>
            <person name="Nolan M."/>
            <person name="Ohm R."/>
            <person name="Pangilinan J."/>
            <person name="Park H.-J."/>
            <person name="Ramirez L."/>
            <person name="Alfaro M."/>
            <person name="Sun H."/>
            <person name="Tritt A."/>
            <person name="Yoshinaga Y."/>
            <person name="Zwiers L.-H."/>
            <person name="Turgeon B."/>
            <person name="Goodwin S."/>
            <person name="Spatafora J."/>
            <person name="Crous P."/>
            <person name="Grigoriev I."/>
        </authorList>
    </citation>
    <scope>NUCLEOTIDE SEQUENCE</scope>
    <source>
        <strain evidence="2">CBS 113818</strain>
    </source>
</reference>
<dbReference type="InterPro" id="IPR012942">
    <property type="entry name" value="SRR1-like"/>
</dbReference>
<evidence type="ECO:0000313" key="2">
    <source>
        <dbReference type="EMBL" id="KAF2825786.1"/>
    </source>
</evidence>
<keyword evidence="3" id="KW-1185">Reference proteome</keyword>
<organism evidence="2 3">
    <name type="scientific">Ophiobolus disseminans</name>
    <dbReference type="NCBI Taxonomy" id="1469910"/>
    <lineage>
        <taxon>Eukaryota</taxon>
        <taxon>Fungi</taxon>
        <taxon>Dikarya</taxon>
        <taxon>Ascomycota</taxon>
        <taxon>Pezizomycotina</taxon>
        <taxon>Dothideomycetes</taxon>
        <taxon>Pleosporomycetidae</taxon>
        <taxon>Pleosporales</taxon>
        <taxon>Pleosporineae</taxon>
        <taxon>Phaeosphaeriaceae</taxon>
        <taxon>Ophiobolus</taxon>
    </lineage>
</organism>
<evidence type="ECO:0000313" key="3">
    <source>
        <dbReference type="Proteomes" id="UP000799424"/>
    </source>
</evidence>
<name>A0A6A6ZY51_9PLEO</name>
<dbReference type="Proteomes" id="UP000799424">
    <property type="component" value="Unassembled WGS sequence"/>
</dbReference>
<gene>
    <name evidence="2" type="ORF">CC86DRAFT_407045</name>
</gene>
<dbReference type="PANTHER" id="PTHR42080:SF1">
    <property type="entry name" value="SRR1-LIKE DOMAIN-CONTAINING PROTEIN"/>
    <property type="match status" value="1"/>
</dbReference>
<dbReference type="EMBL" id="MU006227">
    <property type="protein sequence ID" value="KAF2825786.1"/>
    <property type="molecule type" value="Genomic_DNA"/>
</dbReference>
<sequence>MKRINKVVGIGLGRPGSGSLHSIEDSEEYTDSGETSYLQHHTLLHIAEEISRVQDNPDIEVQVQDPQYDDTTKAVLDSNFPKFQVVQDPEAFYVMDNHTLVLLFCMPFDVAEVALSIAGQNGHAGMMCVSDKAHHQAILVGKRANLHTQYQQLHMLKSTKKWEWKEGCKMQEISDEDGWYGGEGVAQFYAQLEGRD</sequence>
<feature type="domain" description="SRR1-like" evidence="1">
    <location>
        <begin position="2"/>
        <end position="151"/>
    </location>
</feature>
<dbReference type="AlphaFoldDB" id="A0A6A6ZY51"/>
<evidence type="ECO:0000259" key="1">
    <source>
        <dbReference type="Pfam" id="PF07985"/>
    </source>
</evidence>
<dbReference type="OrthoDB" id="3800037at2759"/>